<dbReference type="NCBIfam" id="TIGR01184">
    <property type="entry name" value="ntrCD"/>
    <property type="match status" value="1"/>
</dbReference>
<dbReference type="Gene3D" id="3.40.50.300">
    <property type="entry name" value="P-loop containing nucleotide triphosphate hydrolases"/>
    <property type="match status" value="1"/>
</dbReference>
<evidence type="ECO:0000256" key="4">
    <source>
        <dbReference type="ARBA" id="ARBA00022741"/>
    </source>
</evidence>
<dbReference type="EMBL" id="PUHY01000014">
    <property type="protein sequence ID" value="PQO30317.1"/>
    <property type="molecule type" value="Genomic_DNA"/>
</dbReference>
<protein>
    <submittedName>
        <fullName evidence="9">Bacitracin ABC transporter ATP-binding protein</fullName>
    </submittedName>
</protein>
<sequence length="302" mass="33642">MSQEQRFVEMYRLVKAYPNPFGDDVKVVDGFNLILKKGEVVSLIGHSGCGKSTVLTMVSGLNPISSGSVVVAGREIQGPGPDRSVVFQSPCLLPWMTAMQNVRMGVDRVYPHATRNERRQICEYYLSIVGLADSMDKYPREMSGGMQQRVGIARAIALKPNMLLLDEPFGRLDSLTRMELQDVILKILDKEKITTMLVTHDVDEAIYMADRICMMTNGPAAKVGQVLELPLPRPRNRAETLEHPLYYDLRGSLVSFLEEQERHKHHKPKSAQPEQTEAALTVSIESESDVDSPQSNSVTANA</sequence>
<dbReference type="InterPro" id="IPR003593">
    <property type="entry name" value="AAA+_ATPase"/>
</dbReference>
<comment type="subcellular location">
    <subcellularLocation>
        <location evidence="1">Cell membrane</location>
        <topology evidence="1">Peripheral membrane protein</topology>
    </subcellularLocation>
</comment>
<dbReference type="Proteomes" id="UP000238322">
    <property type="component" value="Unassembled WGS sequence"/>
</dbReference>
<evidence type="ECO:0000256" key="6">
    <source>
        <dbReference type="ARBA" id="ARBA00023136"/>
    </source>
</evidence>
<dbReference type="CDD" id="cd03293">
    <property type="entry name" value="ABC_NrtD_SsuB_transporters"/>
    <property type="match status" value="1"/>
</dbReference>
<evidence type="ECO:0000313" key="9">
    <source>
        <dbReference type="EMBL" id="PQO30317.1"/>
    </source>
</evidence>
<dbReference type="GO" id="GO:0005886">
    <property type="term" value="C:plasma membrane"/>
    <property type="evidence" value="ECO:0007669"/>
    <property type="project" value="UniProtKB-SubCell"/>
</dbReference>
<dbReference type="OrthoDB" id="2151853at2"/>
<dbReference type="PROSITE" id="PS50893">
    <property type="entry name" value="ABC_TRANSPORTER_2"/>
    <property type="match status" value="1"/>
</dbReference>
<dbReference type="AlphaFoldDB" id="A0A2S8FDS8"/>
<evidence type="ECO:0000256" key="5">
    <source>
        <dbReference type="ARBA" id="ARBA00022840"/>
    </source>
</evidence>
<dbReference type="PROSITE" id="PS00211">
    <property type="entry name" value="ABC_TRANSPORTER_1"/>
    <property type="match status" value="1"/>
</dbReference>
<feature type="domain" description="ABC transporter" evidence="8">
    <location>
        <begin position="8"/>
        <end position="242"/>
    </location>
</feature>
<organism evidence="9 10">
    <name type="scientific">Blastopirellula marina</name>
    <dbReference type="NCBI Taxonomy" id="124"/>
    <lineage>
        <taxon>Bacteria</taxon>
        <taxon>Pseudomonadati</taxon>
        <taxon>Planctomycetota</taxon>
        <taxon>Planctomycetia</taxon>
        <taxon>Pirellulales</taxon>
        <taxon>Pirellulaceae</taxon>
        <taxon>Blastopirellula</taxon>
    </lineage>
</organism>
<evidence type="ECO:0000259" key="8">
    <source>
        <dbReference type="PROSITE" id="PS50893"/>
    </source>
</evidence>
<dbReference type="InterPro" id="IPR027417">
    <property type="entry name" value="P-loop_NTPase"/>
</dbReference>
<dbReference type="InterPro" id="IPR050166">
    <property type="entry name" value="ABC_transporter_ATP-bind"/>
</dbReference>
<dbReference type="GO" id="GO:0016887">
    <property type="term" value="F:ATP hydrolysis activity"/>
    <property type="evidence" value="ECO:0007669"/>
    <property type="project" value="InterPro"/>
</dbReference>
<evidence type="ECO:0000313" key="10">
    <source>
        <dbReference type="Proteomes" id="UP000238322"/>
    </source>
</evidence>
<keyword evidence="6" id="KW-0472">Membrane</keyword>
<gene>
    <name evidence="9" type="ORF">C5Y83_23405</name>
</gene>
<dbReference type="SUPFAM" id="SSF52540">
    <property type="entry name" value="P-loop containing nucleoside triphosphate hydrolases"/>
    <property type="match status" value="1"/>
</dbReference>
<dbReference type="PANTHER" id="PTHR42788:SF7">
    <property type="entry name" value="NITRATE ABC TRANSPORTER ATP-BINDING PROTEIN"/>
    <property type="match status" value="1"/>
</dbReference>
<evidence type="ECO:0000256" key="1">
    <source>
        <dbReference type="ARBA" id="ARBA00004202"/>
    </source>
</evidence>
<dbReference type="InterPro" id="IPR005890">
    <property type="entry name" value="NO3_transporter_ATP-bd-like"/>
</dbReference>
<evidence type="ECO:0000256" key="2">
    <source>
        <dbReference type="ARBA" id="ARBA00022448"/>
    </source>
</evidence>
<dbReference type="PANTHER" id="PTHR42788">
    <property type="entry name" value="TAURINE IMPORT ATP-BINDING PROTEIN-RELATED"/>
    <property type="match status" value="1"/>
</dbReference>
<keyword evidence="2" id="KW-0813">Transport</keyword>
<keyword evidence="3" id="KW-1003">Cell membrane</keyword>
<evidence type="ECO:0000256" key="7">
    <source>
        <dbReference type="SAM" id="MobiDB-lite"/>
    </source>
</evidence>
<keyword evidence="4" id="KW-0547">Nucleotide-binding</keyword>
<dbReference type="InterPro" id="IPR017871">
    <property type="entry name" value="ABC_transporter-like_CS"/>
</dbReference>
<dbReference type="SMART" id="SM00382">
    <property type="entry name" value="AAA"/>
    <property type="match status" value="1"/>
</dbReference>
<dbReference type="InterPro" id="IPR003439">
    <property type="entry name" value="ABC_transporter-like_ATP-bd"/>
</dbReference>
<accession>A0A2S8FDS8</accession>
<comment type="caution">
    <text evidence="9">The sequence shown here is derived from an EMBL/GenBank/DDBJ whole genome shotgun (WGS) entry which is preliminary data.</text>
</comment>
<dbReference type="GO" id="GO:0015112">
    <property type="term" value="F:nitrate transmembrane transporter activity"/>
    <property type="evidence" value="ECO:0007669"/>
    <property type="project" value="InterPro"/>
</dbReference>
<feature type="region of interest" description="Disordered" evidence="7">
    <location>
        <begin position="260"/>
        <end position="302"/>
    </location>
</feature>
<feature type="compositionally biased region" description="Polar residues" evidence="7">
    <location>
        <begin position="291"/>
        <end position="302"/>
    </location>
</feature>
<reference evidence="9 10" key="1">
    <citation type="submission" date="2018-02" db="EMBL/GenBank/DDBJ databases">
        <title>Comparative genomes isolates from brazilian mangrove.</title>
        <authorList>
            <person name="Araujo J.E."/>
            <person name="Taketani R.G."/>
            <person name="Silva M.C.P."/>
            <person name="Loureco M.V."/>
            <person name="Andreote F.D."/>
        </authorList>
    </citation>
    <scope>NUCLEOTIDE SEQUENCE [LARGE SCALE GENOMIC DNA]</scope>
    <source>
        <strain evidence="9 10">Hex-1 MGV</strain>
    </source>
</reference>
<dbReference type="Pfam" id="PF00005">
    <property type="entry name" value="ABC_tran"/>
    <property type="match status" value="1"/>
</dbReference>
<dbReference type="GO" id="GO:0005524">
    <property type="term" value="F:ATP binding"/>
    <property type="evidence" value="ECO:0007669"/>
    <property type="project" value="UniProtKB-KW"/>
</dbReference>
<dbReference type="RefSeq" id="WP_105332222.1">
    <property type="nucleotide sequence ID" value="NZ_PUHY01000014.1"/>
</dbReference>
<evidence type="ECO:0000256" key="3">
    <source>
        <dbReference type="ARBA" id="ARBA00022475"/>
    </source>
</evidence>
<keyword evidence="5 9" id="KW-0067">ATP-binding</keyword>
<proteinExistence type="predicted"/>
<name>A0A2S8FDS8_9BACT</name>